<dbReference type="InterPro" id="IPR003251">
    <property type="entry name" value="Rr_diiron-bd_dom"/>
</dbReference>
<accession>A0A9D2WQU1</accession>
<dbReference type="CDD" id="cd00350">
    <property type="entry name" value="rubredoxin_like"/>
    <property type="match status" value="1"/>
</dbReference>
<dbReference type="PANTHER" id="PTHR33746">
    <property type="entry name" value="RUBRERYTHRIN"/>
    <property type="match status" value="1"/>
</dbReference>
<dbReference type="Proteomes" id="UP000798488">
    <property type="component" value="Unassembled WGS sequence"/>
</dbReference>
<keyword evidence="3" id="KW-0249">Electron transport</keyword>
<dbReference type="InterPro" id="IPR024934">
    <property type="entry name" value="Rubredoxin-like_dom"/>
</dbReference>
<dbReference type="InterPro" id="IPR009040">
    <property type="entry name" value="Ferritin-like_diiron"/>
</dbReference>
<evidence type="ECO:0000259" key="4">
    <source>
        <dbReference type="PROSITE" id="PS50903"/>
    </source>
</evidence>
<dbReference type="PANTHER" id="PTHR33746:SF4">
    <property type="entry name" value="RUBRERYTHRIN"/>
    <property type="match status" value="1"/>
</dbReference>
<evidence type="ECO:0000256" key="1">
    <source>
        <dbReference type="ARBA" id="ARBA00001965"/>
    </source>
</evidence>
<evidence type="ECO:0000256" key="3">
    <source>
        <dbReference type="ARBA" id="ARBA00022982"/>
    </source>
</evidence>
<dbReference type="Pfam" id="PF21349">
    <property type="entry name" value="RUBY_RBDX"/>
    <property type="match status" value="1"/>
</dbReference>
<evidence type="ECO:0000259" key="5">
    <source>
        <dbReference type="PROSITE" id="PS50905"/>
    </source>
</evidence>
<name>A0A9D2WQU1_9FIRM</name>
<dbReference type="PROSITE" id="PS50903">
    <property type="entry name" value="RUBREDOXIN_LIKE"/>
    <property type="match status" value="1"/>
</dbReference>
<evidence type="ECO:0000256" key="2">
    <source>
        <dbReference type="ARBA" id="ARBA00022448"/>
    </source>
</evidence>
<dbReference type="Gene3D" id="2.20.28.10">
    <property type="match status" value="1"/>
</dbReference>
<proteinExistence type="predicted"/>
<sequence>MSTTKTNENLMASFAGESQANRKYLAFAQKAEKEGKEKIALLFKTVAEAETIHALKHFETAGKVGSTMDNLKSAIEGETEEFTNMYPGFIEEAKQEGQTAAGRSLNLANEAEKVHAELFKKALAALEGGGDLEVEGFYLCPVCGYVAPDHAPDKCPICGAPAKSFKNV</sequence>
<evidence type="ECO:0000313" key="6">
    <source>
        <dbReference type="EMBL" id="KAF1085430.1"/>
    </source>
</evidence>
<dbReference type="SUPFAM" id="SSF57802">
    <property type="entry name" value="Rubredoxin-like"/>
    <property type="match status" value="1"/>
</dbReference>
<evidence type="ECO:0000313" key="7">
    <source>
        <dbReference type="Proteomes" id="UP000798488"/>
    </source>
</evidence>
<organism evidence="6 7">
    <name type="scientific">Sporotomaculum syntrophicum</name>
    <dbReference type="NCBI Taxonomy" id="182264"/>
    <lineage>
        <taxon>Bacteria</taxon>
        <taxon>Bacillati</taxon>
        <taxon>Bacillota</taxon>
        <taxon>Clostridia</taxon>
        <taxon>Eubacteriales</taxon>
        <taxon>Desulfallaceae</taxon>
        <taxon>Sporotomaculum</taxon>
    </lineage>
</organism>
<comment type="caution">
    <text evidence="6">The sequence shown here is derived from an EMBL/GenBank/DDBJ whole genome shotgun (WGS) entry which is preliminary data.</text>
</comment>
<keyword evidence="6" id="KW-0575">Peroxidase</keyword>
<dbReference type="SUPFAM" id="SSF47240">
    <property type="entry name" value="Ferritin-like"/>
    <property type="match status" value="1"/>
</dbReference>
<comment type="cofactor">
    <cofactor evidence="1">
        <name>Fe(3+)</name>
        <dbReference type="ChEBI" id="CHEBI:29034"/>
    </cofactor>
</comment>
<dbReference type="GO" id="GO:0005506">
    <property type="term" value="F:iron ion binding"/>
    <property type="evidence" value="ECO:0007669"/>
    <property type="project" value="InterPro"/>
</dbReference>
<gene>
    <name evidence="6" type="primary">rbr2_1</name>
    <name evidence="6" type="ORF">SPSYN_01571</name>
</gene>
<feature type="domain" description="Rubredoxin-like" evidence="4">
    <location>
        <begin position="135"/>
        <end position="168"/>
    </location>
</feature>
<dbReference type="PROSITE" id="PS50905">
    <property type="entry name" value="FERRITIN_LIKE"/>
    <property type="match status" value="1"/>
</dbReference>
<dbReference type="InterPro" id="IPR009078">
    <property type="entry name" value="Ferritin-like_SF"/>
</dbReference>
<dbReference type="RefSeq" id="WP_202623763.1">
    <property type="nucleotide sequence ID" value="NZ_LSRS01000003.1"/>
</dbReference>
<reference evidence="6" key="1">
    <citation type="submission" date="2016-02" db="EMBL/GenBank/DDBJ databases">
        <title>Draft Genome Sequence of Sporotomaculum syntrophicum Strain FB, a Syntrophic Benzoate Degrader.</title>
        <authorList>
            <person name="Nobu M.K."/>
            <person name="Narihiro T."/>
            <person name="Qiu Y.-L."/>
            <person name="Ohashi A."/>
            <person name="Liu W.-T."/>
            <person name="Yuji S."/>
        </authorList>
    </citation>
    <scope>NUCLEOTIDE SEQUENCE</scope>
    <source>
        <strain evidence="6">FB</strain>
    </source>
</reference>
<keyword evidence="2" id="KW-0813">Transport</keyword>
<dbReference type="CDD" id="cd01041">
    <property type="entry name" value="Rubrerythrin"/>
    <property type="match status" value="1"/>
</dbReference>
<protein>
    <submittedName>
        <fullName evidence="6">Rubrerythrin-2</fullName>
        <ecNumber evidence="6">1.11.1.1</ecNumber>
    </submittedName>
</protein>
<keyword evidence="6" id="KW-0560">Oxidoreductase</keyword>
<dbReference type="Pfam" id="PF02915">
    <property type="entry name" value="Rubrerythrin"/>
    <property type="match status" value="1"/>
</dbReference>
<dbReference type="EMBL" id="LSRS01000003">
    <property type="protein sequence ID" value="KAF1085430.1"/>
    <property type="molecule type" value="Genomic_DNA"/>
</dbReference>
<feature type="domain" description="Ferritin-like diiron" evidence="5">
    <location>
        <begin position="1"/>
        <end position="130"/>
    </location>
</feature>
<dbReference type="EC" id="1.11.1.1" evidence="6"/>
<dbReference type="AlphaFoldDB" id="A0A9D2WQU1"/>
<dbReference type="InterPro" id="IPR052753">
    <property type="entry name" value="Rbr2/Nigerythrin"/>
</dbReference>
<dbReference type="GO" id="GO:0016692">
    <property type="term" value="F:NADH peroxidase activity"/>
    <property type="evidence" value="ECO:0007669"/>
    <property type="project" value="UniProtKB-EC"/>
</dbReference>
<dbReference type="InterPro" id="IPR012347">
    <property type="entry name" value="Ferritin-like"/>
</dbReference>
<dbReference type="Gene3D" id="1.20.1260.10">
    <property type="match status" value="1"/>
</dbReference>
<dbReference type="InterPro" id="IPR048574">
    <property type="entry name" value="RUBY_RBDX"/>
</dbReference>
<keyword evidence="7" id="KW-1185">Reference proteome</keyword>